<dbReference type="AlphaFoldDB" id="T1HVC9"/>
<dbReference type="EnsemblMetazoa" id="RPRC007999-RA">
    <property type="protein sequence ID" value="RPRC007999-PA"/>
    <property type="gene ID" value="RPRC007999"/>
</dbReference>
<protein>
    <submittedName>
        <fullName evidence="6">Uncharacterized protein</fullName>
    </submittedName>
</protein>
<dbReference type="PANTHER" id="PTHR14409">
    <property type="entry name" value="MANNOSIDASE, BETA A, LYSOSOMAL-LIKE, MANBAL PROTEIN"/>
    <property type="match status" value="1"/>
</dbReference>
<organism evidence="6 7">
    <name type="scientific">Rhodnius prolixus</name>
    <name type="common">Triatomid bug</name>
    <dbReference type="NCBI Taxonomy" id="13249"/>
    <lineage>
        <taxon>Eukaryota</taxon>
        <taxon>Metazoa</taxon>
        <taxon>Ecdysozoa</taxon>
        <taxon>Arthropoda</taxon>
        <taxon>Hexapoda</taxon>
        <taxon>Insecta</taxon>
        <taxon>Pterygota</taxon>
        <taxon>Neoptera</taxon>
        <taxon>Paraneoptera</taxon>
        <taxon>Hemiptera</taxon>
        <taxon>Heteroptera</taxon>
        <taxon>Panheteroptera</taxon>
        <taxon>Cimicomorpha</taxon>
        <taxon>Reduviidae</taxon>
        <taxon>Triatominae</taxon>
        <taxon>Rhodnius</taxon>
    </lineage>
</organism>
<accession>T1HVC9</accession>
<dbReference type="Pfam" id="PF06783">
    <property type="entry name" value="UPF0239"/>
    <property type="match status" value="1"/>
</dbReference>
<comment type="similarity">
    <text evidence="2">Belongs to the UPF0239 family.</text>
</comment>
<name>T1HVC9_RHOPR</name>
<dbReference type="GO" id="GO:0016020">
    <property type="term" value="C:membrane"/>
    <property type="evidence" value="ECO:0007669"/>
    <property type="project" value="UniProtKB-SubCell"/>
</dbReference>
<evidence type="ECO:0000256" key="1">
    <source>
        <dbReference type="ARBA" id="ARBA00004167"/>
    </source>
</evidence>
<keyword evidence="7" id="KW-1185">Reference proteome</keyword>
<comment type="subcellular location">
    <subcellularLocation>
        <location evidence="1">Membrane</location>
        <topology evidence="1">Single-pass membrane protein</topology>
    </subcellularLocation>
</comment>
<keyword evidence="5" id="KW-0472">Membrane</keyword>
<dbReference type="VEuPathDB" id="VectorBase:RPRC007999"/>
<sequence>MTDLEIPVETTTEFLIRVGLYIGAIFQLTCILAIIILPDKSSDEPIAGRNLDLSDHESWEGTASIPTRHSQHRSSSYRLKTSNYLNFDMGGRLEYPTTKFC</sequence>
<keyword evidence="4" id="KW-1133">Transmembrane helix</keyword>
<dbReference type="EMBL" id="ACPB03013659">
    <property type="status" value="NOT_ANNOTATED_CDS"/>
    <property type="molecule type" value="Genomic_DNA"/>
</dbReference>
<keyword evidence="3" id="KW-0812">Transmembrane</keyword>
<dbReference type="PANTHER" id="PTHR14409:SF0">
    <property type="entry name" value="PROTEIN MANBAL"/>
    <property type="match status" value="1"/>
</dbReference>
<evidence type="ECO:0000313" key="6">
    <source>
        <dbReference type="EnsemblMetazoa" id="RPRC007999-PA"/>
    </source>
</evidence>
<evidence type="ECO:0000256" key="5">
    <source>
        <dbReference type="ARBA" id="ARBA00023136"/>
    </source>
</evidence>
<dbReference type="InterPro" id="IPR009621">
    <property type="entry name" value="UPF0239"/>
</dbReference>
<dbReference type="InParanoid" id="T1HVC9"/>
<reference evidence="6" key="1">
    <citation type="submission" date="2015-05" db="UniProtKB">
        <authorList>
            <consortium name="EnsemblMetazoa"/>
        </authorList>
    </citation>
    <scope>IDENTIFICATION</scope>
</reference>
<evidence type="ECO:0000256" key="4">
    <source>
        <dbReference type="ARBA" id="ARBA00022989"/>
    </source>
</evidence>
<dbReference type="OMA" id="HESWEGT"/>
<dbReference type="HOGENOM" id="CLU_2295061_0_0_1"/>
<evidence type="ECO:0000313" key="7">
    <source>
        <dbReference type="Proteomes" id="UP000015103"/>
    </source>
</evidence>
<evidence type="ECO:0000256" key="2">
    <source>
        <dbReference type="ARBA" id="ARBA00006839"/>
    </source>
</evidence>
<evidence type="ECO:0000256" key="3">
    <source>
        <dbReference type="ARBA" id="ARBA00022692"/>
    </source>
</evidence>
<dbReference type="Proteomes" id="UP000015103">
    <property type="component" value="Unassembled WGS sequence"/>
</dbReference>
<proteinExistence type="inferred from homology"/>